<organism evidence="2 3">
    <name type="scientific">Helicobacter enhydrae</name>
    <dbReference type="NCBI Taxonomy" id="222136"/>
    <lineage>
        <taxon>Bacteria</taxon>
        <taxon>Pseudomonadati</taxon>
        <taxon>Campylobacterota</taxon>
        <taxon>Epsilonproteobacteria</taxon>
        <taxon>Campylobacterales</taxon>
        <taxon>Helicobacteraceae</taxon>
        <taxon>Helicobacter</taxon>
    </lineage>
</organism>
<dbReference type="Pfam" id="PF00795">
    <property type="entry name" value="CN_hydrolase"/>
    <property type="match status" value="1"/>
</dbReference>
<dbReference type="Gene3D" id="3.60.110.10">
    <property type="entry name" value="Carbon-nitrogen hydrolase"/>
    <property type="match status" value="1"/>
</dbReference>
<evidence type="ECO:0000259" key="1">
    <source>
        <dbReference type="PROSITE" id="PS50263"/>
    </source>
</evidence>
<sequence>MTSKRRIYVLQLKRKKTLLDNLHNVLDFVNRCSKKSIICTSDLVLSGFALDDLERVADFSNQAIGEYLKVTQDKTLITSLIEKKDNRYFNSIKVISDGKIIYSQHKVKPFPLVCEADFMSFGSMDEVGFFDIQGIKCAVINCYELRFVEMWQKVRGAEIIFVIAQWDKERKQHFETLSQALALMNQCYVVASDCANMGASKASAIINPFGLVNQDGKKGVIYMEIDLSKVGEMRNFLKVGLED</sequence>
<reference evidence="3" key="1">
    <citation type="submission" date="2016-07" db="EMBL/GenBank/DDBJ databases">
        <authorList>
            <person name="Florea S."/>
            <person name="Webb J.S."/>
            <person name="Jaromczyk J."/>
            <person name="Schardl C.L."/>
        </authorList>
    </citation>
    <scope>NUCLEOTIDE SEQUENCE [LARGE SCALE GENOMIC DNA]</scope>
    <source>
        <strain evidence="3">MIT 01-6242</strain>
    </source>
</reference>
<dbReference type="PANTHER" id="PTHR23088">
    <property type="entry name" value="NITRILASE-RELATED"/>
    <property type="match status" value="1"/>
</dbReference>
<dbReference type="STRING" id="222136.BBW65_00470"/>
<feature type="domain" description="CN hydrolase" evidence="1">
    <location>
        <begin position="5"/>
        <end position="227"/>
    </location>
</feature>
<proteinExistence type="predicted"/>
<protein>
    <recommendedName>
        <fullName evidence="1">CN hydrolase domain-containing protein</fullName>
    </recommendedName>
</protein>
<dbReference type="RefSeq" id="WP_066338299.1">
    <property type="nucleotide sequence ID" value="NZ_CP016503.1"/>
</dbReference>
<name>A0A1B1U3M3_9HELI</name>
<dbReference type="PANTHER" id="PTHR23088:SF27">
    <property type="entry name" value="DEAMINATED GLUTATHIONE AMIDASE"/>
    <property type="match status" value="1"/>
</dbReference>
<evidence type="ECO:0000313" key="2">
    <source>
        <dbReference type="EMBL" id="ANV97384.1"/>
    </source>
</evidence>
<keyword evidence="3" id="KW-1185">Reference proteome</keyword>
<dbReference type="KEGG" id="het:BBW65_00470"/>
<dbReference type="InterPro" id="IPR036526">
    <property type="entry name" value="C-N_Hydrolase_sf"/>
</dbReference>
<dbReference type="SUPFAM" id="SSF56317">
    <property type="entry name" value="Carbon-nitrogen hydrolase"/>
    <property type="match status" value="1"/>
</dbReference>
<gene>
    <name evidence="2" type="ORF">BBW65_00470</name>
</gene>
<evidence type="ECO:0000313" key="3">
    <source>
        <dbReference type="Proteomes" id="UP000092884"/>
    </source>
</evidence>
<dbReference type="InterPro" id="IPR003010">
    <property type="entry name" value="C-N_Hydrolase"/>
</dbReference>
<dbReference type="EMBL" id="CP016503">
    <property type="protein sequence ID" value="ANV97384.1"/>
    <property type="molecule type" value="Genomic_DNA"/>
</dbReference>
<accession>A0A1B1U3M3</accession>
<dbReference type="Proteomes" id="UP000092884">
    <property type="component" value="Chromosome"/>
</dbReference>
<dbReference type="PROSITE" id="PS50263">
    <property type="entry name" value="CN_HYDROLASE"/>
    <property type="match status" value="1"/>
</dbReference>
<dbReference type="AlphaFoldDB" id="A0A1B1U3M3"/>